<dbReference type="EMBL" id="PYSW02000028">
    <property type="protein sequence ID" value="KAG2379526.1"/>
    <property type="molecule type" value="Genomic_DNA"/>
</dbReference>
<reference evidence="2 3" key="1">
    <citation type="journal article" date="2018" name="BMC Genomics">
        <title>The genome of Naegleria lovaniensis, the basis for a comparative approach to unravel pathogenicity factors of the human pathogenic amoeba N. fowleri.</title>
        <authorList>
            <person name="Liechti N."/>
            <person name="Schurch N."/>
            <person name="Bruggmann R."/>
            <person name="Wittwer M."/>
        </authorList>
    </citation>
    <scope>NUCLEOTIDE SEQUENCE [LARGE SCALE GENOMIC DNA]</scope>
    <source>
        <strain evidence="2 3">ATCC 30569</strain>
    </source>
</reference>
<gene>
    <name evidence="2" type="ORF">C9374_006643</name>
</gene>
<name>A0AA88KIT6_NAELO</name>
<protein>
    <submittedName>
        <fullName evidence="2">Uncharacterized protein</fullName>
    </submittedName>
</protein>
<dbReference type="RefSeq" id="XP_044546788.1">
    <property type="nucleotide sequence ID" value="XM_044696526.1"/>
</dbReference>
<dbReference type="Proteomes" id="UP000816034">
    <property type="component" value="Unassembled WGS sequence"/>
</dbReference>
<feature type="compositionally biased region" description="Low complexity" evidence="1">
    <location>
        <begin position="77"/>
        <end position="91"/>
    </location>
</feature>
<feature type="region of interest" description="Disordered" evidence="1">
    <location>
        <begin position="1"/>
        <end position="51"/>
    </location>
</feature>
<sequence length="172" mass="19007">MTPHPVHHDEETNHAGNCDQNSEASVSLTNSKTSRSPTSNRRRILVPETQETDSAKIMQSISKFLLLDSSSRKGIQKKSSSSSTLSSNNNYNNRISIASTGLGNEIVNLTSKKTNVIEQENGVSTTTMSNSNRSELILEEAPDENVPTSGIQVLQNLFEQRFLENQMDHLTM</sequence>
<proteinExistence type="predicted"/>
<evidence type="ECO:0000256" key="1">
    <source>
        <dbReference type="SAM" id="MobiDB-lite"/>
    </source>
</evidence>
<evidence type="ECO:0000313" key="2">
    <source>
        <dbReference type="EMBL" id="KAG2379526.1"/>
    </source>
</evidence>
<feature type="compositionally biased region" description="Polar residues" evidence="1">
    <location>
        <begin position="14"/>
        <end position="39"/>
    </location>
</feature>
<accession>A0AA88KIT6</accession>
<dbReference type="GeneID" id="68099097"/>
<feature type="compositionally biased region" description="Basic and acidic residues" evidence="1">
    <location>
        <begin position="1"/>
        <end position="13"/>
    </location>
</feature>
<organism evidence="2 3">
    <name type="scientific">Naegleria lovaniensis</name>
    <name type="common">Amoeba</name>
    <dbReference type="NCBI Taxonomy" id="51637"/>
    <lineage>
        <taxon>Eukaryota</taxon>
        <taxon>Discoba</taxon>
        <taxon>Heterolobosea</taxon>
        <taxon>Tetramitia</taxon>
        <taxon>Eutetramitia</taxon>
        <taxon>Vahlkampfiidae</taxon>
        <taxon>Naegleria</taxon>
    </lineage>
</organism>
<feature type="region of interest" description="Disordered" evidence="1">
    <location>
        <begin position="71"/>
        <end position="91"/>
    </location>
</feature>
<keyword evidence="3" id="KW-1185">Reference proteome</keyword>
<evidence type="ECO:0000313" key="3">
    <source>
        <dbReference type="Proteomes" id="UP000816034"/>
    </source>
</evidence>
<dbReference type="AlphaFoldDB" id="A0AA88KIT6"/>
<comment type="caution">
    <text evidence="2">The sequence shown here is derived from an EMBL/GenBank/DDBJ whole genome shotgun (WGS) entry which is preliminary data.</text>
</comment>